<accession>A0AAE9Z1L0</accession>
<dbReference type="InterPro" id="IPR046689">
    <property type="entry name" value="DUF6559"/>
</dbReference>
<reference evidence="1 2" key="1">
    <citation type="journal article" date="2015" name="Genome Announc.">
        <title>Draft Genome Sequences of Marine Isolates of Thalassomonas viridans and Thalassomonas actiniarum.</title>
        <authorList>
            <person name="Olonade I."/>
            <person name="van Zyl L.J."/>
            <person name="Trindade M."/>
        </authorList>
    </citation>
    <scope>NUCLEOTIDE SEQUENCE [LARGE SCALE GENOMIC DNA]</scope>
    <source>
        <strain evidence="1 2">XOM25</strain>
    </source>
</reference>
<dbReference type="EMBL" id="CP059733">
    <property type="protein sequence ID" value="WDE03542.1"/>
    <property type="molecule type" value="Genomic_DNA"/>
</dbReference>
<name>A0AAE9Z1L0_9GAMM</name>
<evidence type="ECO:0000313" key="2">
    <source>
        <dbReference type="Proteomes" id="UP000032352"/>
    </source>
</evidence>
<dbReference type="Proteomes" id="UP000032352">
    <property type="component" value="Chromosome"/>
</dbReference>
<dbReference type="AlphaFoldDB" id="A0AAE9Z1L0"/>
<dbReference type="RefSeq" id="WP_044840988.1">
    <property type="nucleotide sequence ID" value="NZ_CP059733.1"/>
</dbReference>
<sequence>MFKYWAIKKYGTKLLPKLRKRYGEQRCYTASQLRATVYQCDFNPQYLPLGYILFLNETELKQVLAQEFPEISVPCYKKELTDFLNSYKYQGFLQVLSH</sequence>
<protein>
    <submittedName>
        <fullName evidence="1">Uncharacterized protein</fullName>
    </submittedName>
</protein>
<keyword evidence="2" id="KW-1185">Reference proteome</keyword>
<evidence type="ECO:0000313" key="1">
    <source>
        <dbReference type="EMBL" id="WDE03542.1"/>
    </source>
</evidence>
<dbReference type="KEGG" id="tvd:SG34_019400"/>
<organism evidence="1 2">
    <name type="scientific">Thalassomonas viridans</name>
    <dbReference type="NCBI Taxonomy" id="137584"/>
    <lineage>
        <taxon>Bacteria</taxon>
        <taxon>Pseudomonadati</taxon>
        <taxon>Pseudomonadota</taxon>
        <taxon>Gammaproteobacteria</taxon>
        <taxon>Alteromonadales</taxon>
        <taxon>Colwelliaceae</taxon>
        <taxon>Thalassomonas</taxon>
    </lineage>
</organism>
<reference evidence="1 2" key="2">
    <citation type="journal article" date="2022" name="Mar. Drugs">
        <title>Bioassay-Guided Fractionation Leads to the Detection of Cholic Acid Generated by the Rare Thalassomonas sp.</title>
        <authorList>
            <person name="Pheiffer F."/>
            <person name="Schneider Y.K."/>
            <person name="Hansen E.H."/>
            <person name="Andersen J.H."/>
            <person name="Isaksson J."/>
            <person name="Busche T."/>
            <person name="R C."/>
            <person name="Kalinowski J."/>
            <person name="Zyl L.V."/>
            <person name="Trindade M."/>
        </authorList>
    </citation>
    <scope>NUCLEOTIDE SEQUENCE [LARGE SCALE GENOMIC DNA]</scope>
    <source>
        <strain evidence="1 2">XOM25</strain>
    </source>
</reference>
<dbReference type="Pfam" id="PF20196">
    <property type="entry name" value="DUF6559"/>
    <property type="match status" value="1"/>
</dbReference>
<gene>
    <name evidence="1" type="ORF">SG34_019400</name>
</gene>
<proteinExistence type="predicted"/>